<accession>A0A4Q5LPS6</accession>
<protein>
    <submittedName>
        <fullName evidence="1">Uncharacterized protein</fullName>
    </submittedName>
</protein>
<comment type="caution">
    <text evidence="1">The sequence shown here is derived from an EMBL/GenBank/DDBJ whole genome shotgun (WGS) entry which is preliminary data.</text>
</comment>
<dbReference type="OrthoDB" id="797316at2"/>
<evidence type="ECO:0000313" key="2">
    <source>
        <dbReference type="Proteomes" id="UP000293331"/>
    </source>
</evidence>
<organism evidence="1 2">
    <name type="scientific">Mucilaginibacter terrigena</name>
    <dbReference type="NCBI Taxonomy" id="2492395"/>
    <lineage>
        <taxon>Bacteria</taxon>
        <taxon>Pseudomonadati</taxon>
        <taxon>Bacteroidota</taxon>
        <taxon>Sphingobacteriia</taxon>
        <taxon>Sphingobacteriales</taxon>
        <taxon>Sphingobacteriaceae</taxon>
        <taxon>Mucilaginibacter</taxon>
    </lineage>
</organism>
<reference evidence="1 2" key="1">
    <citation type="submission" date="2019-02" db="EMBL/GenBank/DDBJ databases">
        <title>Bacterial novel species Mucilaginibacter sp. 17JY9-4 isolated from soil.</title>
        <authorList>
            <person name="Jung H.-Y."/>
        </authorList>
    </citation>
    <scope>NUCLEOTIDE SEQUENCE [LARGE SCALE GENOMIC DNA]</scope>
    <source>
        <strain evidence="1 2">17JY9-4</strain>
    </source>
</reference>
<gene>
    <name evidence="1" type="ORF">EWM62_05550</name>
</gene>
<keyword evidence="2" id="KW-1185">Reference proteome</keyword>
<name>A0A4Q5LPS6_9SPHI</name>
<evidence type="ECO:0000313" key="1">
    <source>
        <dbReference type="EMBL" id="RYU91407.1"/>
    </source>
</evidence>
<dbReference type="AlphaFoldDB" id="A0A4Q5LPS6"/>
<dbReference type="EMBL" id="SEWG01000002">
    <property type="protein sequence ID" value="RYU91407.1"/>
    <property type="molecule type" value="Genomic_DNA"/>
</dbReference>
<proteinExistence type="predicted"/>
<sequence>MINNTNIINDARAWLKRKHGPDEVIRIVLDVESKAAELCYLLYTAYDEQPDYLGRVLFDVQGFWIYDGDILTVTEQEQVAKFIINYQEVL</sequence>
<dbReference type="RefSeq" id="WP_129875666.1">
    <property type="nucleotide sequence ID" value="NZ_SEWG01000002.1"/>
</dbReference>
<dbReference type="Proteomes" id="UP000293331">
    <property type="component" value="Unassembled WGS sequence"/>
</dbReference>